<comment type="caution">
    <text evidence="2">The sequence shown here is derived from an EMBL/GenBank/DDBJ whole genome shotgun (WGS) entry which is preliminary data.</text>
</comment>
<dbReference type="AlphaFoldDB" id="A0A4D4KQR5"/>
<gene>
    <name evidence="2" type="ORF">SVIO_018880</name>
</gene>
<organism evidence="2 3">
    <name type="scientific">Streptomyces violaceusniger</name>
    <dbReference type="NCBI Taxonomy" id="68280"/>
    <lineage>
        <taxon>Bacteria</taxon>
        <taxon>Bacillati</taxon>
        <taxon>Actinomycetota</taxon>
        <taxon>Actinomycetes</taxon>
        <taxon>Kitasatosporales</taxon>
        <taxon>Streptomycetaceae</taxon>
        <taxon>Streptomyces</taxon>
        <taxon>Streptomyces violaceusniger group</taxon>
    </lineage>
</organism>
<feature type="region of interest" description="Disordered" evidence="1">
    <location>
        <begin position="55"/>
        <end position="77"/>
    </location>
</feature>
<dbReference type="EMBL" id="BJHW01000001">
    <property type="protein sequence ID" value="GDY51265.1"/>
    <property type="molecule type" value="Genomic_DNA"/>
</dbReference>
<dbReference type="AntiFam" id="ANF00075">
    <property type="entry name" value="Shadow ORF (opposite prpE)"/>
</dbReference>
<name>A0A4D4KQR5_STRVO</name>
<protein>
    <submittedName>
        <fullName evidence="2">Uncharacterized protein</fullName>
    </submittedName>
</protein>
<accession>A0A4D4KQR5</accession>
<sequence>MDHGAQAGQLGAQLGHGRGAVVGLAAVAVAVHGEEHHRFDLLEAVQDAAGAEVRGAGGPYGADGGGGQEGHGGLGDVRDIAADPVARADAEAAQFGGDRADLAAQLGPADRARIMDLVDVEQRGVVGAGGSSAARRACSA</sequence>
<feature type="compositionally biased region" description="Gly residues" evidence="1">
    <location>
        <begin position="55"/>
        <end position="75"/>
    </location>
</feature>
<dbReference type="Proteomes" id="UP000301309">
    <property type="component" value="Unassembled WGS sequence"/>
</dbReference>
<evidence type="ECO:0000313" key="3">
    <source>
        <dbReference type="Proteomes" id="UP000301309"/>
    </source>
</evidence>
<evidence type="ECO:0000256" key="1">
    <source>
        <dbReference type="SAM" id="MobiDB-lite"/>
    </source>
</evidence>
<keyword evidence="3" id="KW-1185">Reference proteome</keyword>
<evidence type="ECO:0000313" key="2">
    <source>
        <dbReference type="EMBL" id="GDY51265.1"/>
    </source>
</evidence>
<proteinExistence type="predicted"/>
<reference evidence="2 3" key="1">
    <citation type="journal article" date="2020" name="Int. J. Syst. Evol. Microbiol.">
        <title>Reclassification of Streptomyces castelarensis and Streptomyces sporoclivatus as later heterotypic synonyms of Streptomyces antimycoticus.</title>
        <authorList>
            <person name="Komaki H."/>
            <person name="Tamura T."/>
        </authorList>
    </citation>
    <scope>NUCLEOTIDE SEQUENCE [LARGE SCALE GENOMIC DNA]</scope>
    <source>
        <strain evidence="2 3">NBRC 13459</strain>
    </source>
</reference>